<evidence type="ECO:0000256" key="1">
    <source>
        <dbReference type="SAM" id="Phobius"/>
    </source>
</evidence>
<keyword evidence="1" id="KW-0812">Transmembrane</keyword>
<comment type="caution">
    <text evidence="3">The sequence shown here is derived from an EMBL/GenBank/DDBJ whole genome shotgun (WGS) entry which is preliminary data.</text>
</comment>
<feature type="transmembrane region" description="Helical" evidence="1">
    <location>
        <begin position="49"/>
        <end position="68"/>
    </location>
</feature>
<keyword evidence="1" id="KW-0472">Membrane</keyword>
<dbReference type="PANTHER" id="PTHR33098:SF109">
    <property type="entry name" value="OS07G0563400 PROTEIN"/>
    <property type="match status" value="1"/>
</dbReference>
<organism evidence="3 4">
    <name type="scientific">Cardamine amara subsp. amara</name>
    <dbReference type="NCBI Taxonomy" id="228776"/>
    <lineage>
        <taxon>Eukaryota</taxon>
        <taxon>Viridiplantae</taxon>
        <taxon>Streptophyta</taxon>
        <taxon>Embryophyta</taxon>
        <taxon>Tracheophyta</taxon>
        <taxon>Spermatophyta</taxon>
        <taxon>Magnoliopsida</taxon>
        <taxon>eudicotyledons</taxon>
        <taxon>Gunneridae</taxon>
        <taxon>Pentapetalae</taxon>
        <taxon>rosids</taxon>
        <taxon>malvids</taxon>
        <taxon>Brassicales</taxon>
        <taxon>Brassicaceae</taxon>
        <taxon>Cardamineae</taxon>
        <taxon>Cardamine</taxon>
    </lineage>
</organism>
<dbReference type="AlphaFoldDB" id="A0ABD1C076"/>
<evidence type="ECO:0000259" key="2">
    <source>
        <dbReference type="Pfam" id="PF14364"/>
    </source>
</evidence>
<dbReference type="Proteomes" id="UP001558713">
    <property type="component" value="Unassembled WGS sequence"/>
</dbReference>
<feature type="domain" description="DUF4408" evidence="2">
    <location>
        <begin position="35"/>
        <end position="67"/>
    </location>
</feature>
<dbReference type="InterPro" id="IPR025520">
    <property type="entry name" value="DUF4408"/>
</dbReference>
<keyword evidence="4" id="KW-1185">Reference proteome</keyword>
<accession>A0ABD1C076</accession>
<evidence type="ECO:0000313" key="3">
    <source>
        <dbReference type="EMBL" id="KAL1222877.1"/>
    </source>
</evidence>
<keyword evidence="1" id="KW-1133">Transmembrane helix</keyword>
<name>A0ABD1C076_CARAN</name>
<dbReference type="PANTHER" id="PTHR33098">
    <property type="entry name" value="COTTON FIBER (DUF761)"/>
    <property type="match status" value="1"/>
</dbReference>
<protein>
    <recommendedName>
        <fullName evidence="2">DUF4408 domain-containing protein</fullName>
    </recommendedName>
</protein>
<dbReference type="EMBL" id="JBANAX010000090">
    <property type="protein sequence ID" value="KAL1222877.1"/>
    <property type="molecule type" value="Genomic_DNA"/>
</dbReference>
<reference evidence="3 4" key="1">
    <citation type="submission" date="2024-04" db="EMBL/GenBank/DDBJ databases">
        <title>Genome assembly C_amara_ONT_v2.</title>
        <authorList>
            <person name="Yant L."/>
            <person name="Moore C."/>
            <person name="Slenker M."/>
        </authorList>
    </citation>
    <scope>NUCLEOTIDE SEQUENCE [LARGE SCALE GENOMIC DNA]</scope>
    <source>
        <tissue evidence="3">Leaf</tissue>
    </source>
</reference>
<sequence>MASWMKAVLISTGFVAIAMHLKVLVPMAVDFSQAPILLSSVLTWLRPPYLYVITNVIIIVIGVSSTFYRSTVVASHDGKDHYEVSYSGDNKFQTDHQNIVQQAPLRRRTDTKDAEFSFIAENSQSVIVKEPEVVYEEKERPVEAAATVEKEMKFLVVAAKSENQPPAEKPLVSARIGQRKLVKATPAERNSMRALKVAKPRRNETLENTWKMITEGKSALPLTSYYRKPDMFGLSDSDSKETKRVGLKKAETFGDRTNYYQTAALPPLPPVKVKKVKVSRSRDELNRRVETFIKKCNDERFASMRLDKEMTRRGLSL</sequence>
<gene>
    <name evidence="3" type="ORF">V5N11_022180</name>
</gene>
<proteinExistence type="predicted"/>
<feature type="transmembrane region" description="Helical" evidence="1">
    <location>
        <begin position="7"/>
        <end position="29"/>
    </location>
</feature>
<evidence type="ECO:0000313" key="4">
    <source>
        <dbReference type="Proteomes" id="UP001558713"/>
    </source>
</evidence>
<dbReference type="Pfam" id="PF14364">
    <property type="entry name" value="DUF4408"/>
    <property type="match status" value="1"/>
</dbReference>